<evidence type="ECO:0000259" key="8">
    <source>
        <dbReference type="PROSITE" id="PS50109"/>
    </source>
</evidence>
<dbReference type="Pfam" id="PF12860">
    <property type="entry name" value="PAS_7"/>
    <property type="match status" value="2"/>
</dbReference>
<dbReference type="PANTHER" id="PTHR43711:SF31">
    <property type="entry name" value="HISTIDINE KINASE"/>
    <property type="match status" value="1"/>
</dbReference>
<keyword evidence="7" id="KW-0472">Membrane</keyword>
<dbReference type="InterPro" id="IPR035965">
    <property type="entry name" value="PAS-like_dom_sf"/>
</dbReference>
<dbReference type="InterPro" id="IPR000014">
    <property type="entry name" value="PAS"/>
</dbReference>
<dbReference type="Pfam" id="PF02518">
    <property type="entry name" value="HATPase_c"/>
    <property type="match status" value="1"/>
</dbReference>
<dbReference type="InterPro" id="IPR050736">
    <property type="entry name" value="Sensor_HK_Regulatory"/>
</dbReference>
<comment type="catalytic activity">
    <reaction evidence="1">
        <text>ATP + protein L-histidine = ADP + protein N-phospho-L-histidine.</text>
        <dbReference type="EC" id="2.7.13.3"/>
    </reaction>
</comment>
<dbReference type="EC" id="2.7.13.3" evidence="2"/>
<dbReference type="InterPro" id="IPR003661">
    <property type="entry name" value="HisK_dim/P_dom"/>
</dbReference>
<dbReference type="CDD" id="cd00082">
    <property type="entry name" value="HisKA"/>
    <property type="match status" value="1"/>
</dbReference>
<comment type="caution">
    <text evidence="9">The sequence shown here is derived from an EMBL/GenBank/DDBJ whole genome shotgun (WGS) entry which is preliminary data.</text>
</comment>
<dbReference type="SMART" id="SM00388">
    <property type="entry name" value="HisKA"/>
    <property type="match status" value="1"/>
</dbReference>
<keyword evidence="4" id="KW-0808">Transferase</keyword>
<keyword evidence="10" id="KW-1185">Reference proteome</keyword>
<dbReference type="Proteomes" id="UP000265750">
    <property type="component" value="Unassembled WGS sequence"/>
</dbReference>
<dbReference type="Pfam" id="PF13188">
    <property type="entry name" value="PAS_8"/>
    <property type="match status" value="1"/>
</dbReference>
<feature type="domain" description="Histidine kinase" evidence="8">
    <location>
        <begin position="620"/>
        <end position="837"/>
    </location>
</feature>
<dbReference type="GO" id="GO:0000155">
    <property type="term" value="F:phosphorelay sensor kinase activity"/>
    <property type="evidence" value="ECO:0007669"/>
    <property type="project" value="InterPro"/>
</dbReference>
<dbReference type="InterPro" id="IPR004358">
    <property type="entry name" value="Sig_transdc_His_kin-like_C"/>
</dbReference>
<dbReference type="InterPro" id="IPR036097">
    <property type="entry name" value="HisK_dim/P_sf"/>
</dbReference>
<sequence>MRTRESLERVGRGTCLRQACGDASGRAARGWSFALALSGVVLACGGARAQDAAGPVAAESLIYLALVALTIGAAMITAVWLIRQQAATAEENARLRAELADALTEAERRSGLLADDHQRLVVYAGAGAPDIVGALPKNLGVPAEASAFLAFSAWMDADEARRLEAAIAQLRHRAEPFRLEIERPDGRLIEASGRTVGALATVRFTPLSGLREELAALKVEHVRTNGMIETMQALFDAAPVPMWVRDEDERLIWVNDAYAGAVDAPGVTGAVSAQTEFLNEQDRARIAARRRNAGHFADRLSAVVEADRRNFQVVDAAGPFGSAGLAVDVSDAEAIRRELDETVRSHSETLDQLTTAIARFDEKTRLLYHNAAFARLFDLSTTYLETAPDHIAILDQLRSRGILPDDRPLRDVKADILAAHRATQPTEAIWHLADGRTLRVFASPEPRGGASWVFEDLTEKLQLESRLNALVRLQGETLDFLREGVAVFGQDGRLRLSNPIFAELWGLSAEFLHAKPHIRAFATTSSVSIREVQGAGAGPSWATFAHAVTAFDEGAREAESGEIELSDGRVQAYGVVPLPNGQTMLTFTDISDAREAERMLRERNEALENAARLKSDFVQHVNYELRSPLTNIIGFSALLRSPETGPLNDRQSEYLDYIGTSTSSLLTIVNDILDLATIDAGIMDLDLTDVDVAGTVGHAADAVRDRFRENDIVLNVDITRAGSTFRADGHRITQILFNLLSNAANFAPAGSVVHLKAVRSNGEMIFSVADQGPGIAPGEVARLFERFETNPSGGRQSGAGLGLSIVRSFVELHGGRVEIQSGAKAGTTVLCRFPLVRDERDLAAE</sequence>
<evidence type="ECO:0000256" key="3">
    <source>
        <dbReference type="ARBA" id="ARBA00022553"/>
    </source>
</evidence>
<dbReference type="AlphaFoldDB" id="A0A3A1WIF4"/>
<dbReference type="OrthoDB" id="9797304at2"/>
<feature type="transmembrane region" description="Helical" evidence="7">
    <location>
        <begin position="61"/>
        <end position="82"/>
    </location>
</feature>
<evidence type="ECO:0000256" key="5">
    <source>
        <dbReference type="ARBA" id="ARBA00022777"/>
    </source>
</evidence>
<reference evidence="10" key="1">
    <citation type="submission" date="2018-09" db="EMBL/GenBank/DDBJ databases">
        <authorList>
            <person name="Tuo L."/>
        </authorList>
    </citation>
    <scope>NUCLEOTIDE SEQUENCE [LARGE SCALE GENOMIC DNA]</scope>
    <source>
        <strain evidence="10">M2BS4Y-1</strain>
    </source>
</reference>
<evidence type="ECO:0000256" key="7">
    <source>
        <dbReference type="SAM" id="Phobius"/>
    </source>
</evidence>
<keyword evidence="3" id="KW-0597">Phosphoprotein</keyword>
<dbReference type="InterPro" id="IPR003594">
    <property type="entry name" value="HATPase_dom"/>
</dbReference>
<dbReference type="Gene3D" id="1.10.287.130">
    <property type="match status" value="1"/>
</dbReference>
<evidence type="ECO:0000256" key="2">
    <source>
        <dbReference type="ARBA" id="ARBA00012438"/>
    </source>
</evidence>
<name>A0A3A1WIF4_9HYPH</name>
<dbReference type="PANTHER" id="PTHR43711">
    <property type="entry name" value="TWO-COMPONENT HISTIDINE KINASE"/>
    <property type="match status" value="1"/>
</dbReference>
<keyword evidence="7" id="KW-0812">Transmembrane</keyword>
<evidence type="ECO:0000256" key="1">
    <source>
        <dbReference type="ARBA" id="ARBA00000085"/>
    </source>
</evidence>
<evidence type="ECO:0000313" key="9">
    <source>
        <dbReference type="EMBL" id="RIY00743.1"/>
    </source>
</evidence>
<gene>
    <name evidence="9" type="ORF">D3218_10035</name>
</gene>
<protein>
    <recommendedName>
        <fullName evidence="2">histidine kinase</fullName>
        <ecNumber evidence="2">2.7.13.3</ecNumber>
    </recommendedName>
</protein>
<dbReference type="SUPFAM" id="SSF47384">
    <property type="entry name" value="Homodimeric domain of signal transducing histidine kinase"/>
    <property type="match status" value="1"/>
</dbReference>
<dbReference type="SUPFAM" id="SSF55785">
    <property type="entry name" value="PYP-like sensor domain (PAS domain)"/>
    <property type="match status" value="2"/>
</dbReference>
<dbReference type="Pfam" id="PF00512">
    <property type="entry name" value="HisKA"/>
    <property type="match status" value="1"/>
</dbReference>
<dbReference type="SMART" id="SM00387">
    <property type="entry name" value="HATPase_c"/>
    <property type="match status" value="1"/>
</dbReference>
<evidence type="ECO:0000256" key="4">
    <source>
        <dbReference type="ARBA" id="ARBA00022679"/>
    </source>
</evidence>
<organism evidence="9 10">
    <name type="scientific">Aureimonas flava</name>
    <dbReference type="NCBI Taxonomy" id="2320271"/>
    <lineage>
        <taxon>Bacteria</taxon>
        <taxon>Pseudomonadati</taxon>
        <taxon>Pseudomonadota</taxon>
        <taxon>Alphaproteobacteria</taxon>
        <taxon>Hyphomicrobiales</taxon>
        <taxon>Aurantimonadaceae</taxon>
        <taxon>Aureimonas</taxon>
    </lineage>
</organism>
<evidence type="ECO:0000256" key="6">
    <source>
        <dbReference type="ARBA" id="ARBA00023012"/>
    </source>
</evidence>
<dbReference type="InterPro" id="IPR005467">
    <property type="entry name" value="His_kinase_dom"/>
</dbReference>
<keyword evidence="6" id="KW-0902">Two-component regulatory system</keyword>
<dbReference type="SMART" id="SM00091">
    <property type="entry name" value="PAS"/>
    <property type="match status" value="3"/>
</dbReference>
<dbReference type="CDD" id="cd00075">
    <property type="entry name" value="HATPase"/>
    <property type="match status" value="1"/>
</dbReference>
<dbReference type="EMBL" id="QYRN01000005">
    <property type="protein sequence ID" value="RIY00743.1"/>
    <property type="molecule type" value="Genomic_DNA"/>
</dbReference>
<dbReference type="Gene3D" id="3.30.450.20">
    <property type="entry name" value="PAS domain"/>
    <property type="match status" value="2"/>
</dbReference>
<dbReference type="PRINTS" id="PR00344">
    <property type="entry name" value="BCTRLSENSOR"/>
</dbReference>
<dbReference type="Gene3D" id="3.30.565.10">
    <property type="entry name" value="Histidine kinase-like ATPase, C-terminal domain"/>
    <property type="match status" value="1"/>
</dbReference>
<dbReference type="InterPro" id="IPR036890">
    <property type="entry name" value="HATPase_C_sf"/>
</dbReference>
<dbReference type="SUPFAM" id="SSF55874">
    <property type="entry name" value="ATPase domain of HSP90 chaperone/DNA topoisomerase II/histidine kinase"/>
    <property type="match status" value="1"/>
</dbReference>
<dbReference type="PROSITE" id="PS50109">
    <property type="entry name" value="HIS_KIN"/>
    <property type="match status" value="1"/>
</dbReference>
<proteinExistence type="predicted"/>
<accession>A0A3A1WIF4</accession>
<evidence type="ECO:0000313" key="10">
    <source>
        <dbReference type="Proteomes" id="UP000265750"/>
    </source>
</evidence>
<keyword evidence="5" id="KW-0418">Kinase</keyword>
<keyword evidence="7" id="KW-1133">Transmembrane helix</keyword>